<evidence type="ECO:0000313" key="2">
    <source>
        <dbReference type="Proteomes" id="UP000198741"/>
    </source>
</evidence>
<accession>A0A1H0Q010</accession>
<organism evidence="1 2">
    <name type="scientific">Nakamurella panacisegetis</name>
    <dbReference type="NCBI Taxonomy" id="1090615"/>
    <lineage>
        <taxon>Bacteria</taxon>
        <taxon>Bacillati</taxon>
        <taxon>Actinomycetota</taxon>
        <taxon>Actinomycetes</taxon>
        <taxon>Nakamurellales</taxon>
        <taxon>Nakamurellaceae</taxon>
        <taxon>Nakamurella</taxon>
    </lineage>
</organism>
<keyword evidence="2" id="KW-1185">Reference proteome</keyword>
<sequence>MIETCIRGCRQPDPAGLGRPTPSPRWDWYTAGQLCERCTVQLWGWLGSIERDYLTLSTEILDSGPQERTNTGAPGASPAPLRLDVLALLDPRTTLDPEDRASVTYPPAAVRAWAANLLELTGDDSPIYTLGGALSVLQDPWYWPQLLAAPFLTDCYDEIRAITTALNRAHDRDRAIYLGPCVSSWLPRCPPWSLDWIEWGADTEPPELEGPLDYCLAPVYRAGPDTPITCHTCGRRYGPRDVLALAESTLDTDPEEITP</sequence>
<dbReference type="RefSeq" id="WP_090476990.1">
    <property type="nucleotide sequence ID" value="NZ_LT629710.1"/>
</dbReference>
<dbReference type="EMBL" id="LT629710">
    <property type="protein sequence ID" value="SDP10076.1"/>
    <property type="molecule type" value="Genomic_DNA"/>
</dbReference>
<name>A0A1H0Q010_9ACTN</name>
<reference evidence="1 2" key="1">
    <citation type="submission" date="2016-10" db="EMBL/GenBank/DDBJ databases">
        <authorList>
            <person name="de Groot N.N."/>
        </authorList>
    </citation>
    <scope>NUCLEOTIDE SEQUENCE [LARGE SCALE GENOMIC DNA]</scope>
    <source>
        <strain evidence="2">P4-7,KCTC 19426,CECT 7604</strain>
    </source>
</reference>
<protein>
    <submittedName>
        <fullName evidence="1">Uncharacterized protein</fullName>
    </submittedName>
</protein>
<dbReference type="OrthoDB" id="4316573at2"/>
<dbReference type="Proteomes" id="UP000198741">
    <property type="component" value="Chromosome I"/>
</dbReference>
<dbReference type="STRING" id="1090615.SAMN04515671_2936"/>
<proteinExistence type="predicted"/>
<gene>
    <name evidence="1" type="ORF">SAMN04515671_2936</name>
</gene>
<evidence type="ECO:0000313" key="1">
    <source>
        <dbReference type="EMBL" id="SDP10076.1"/>
    </source>
</evidence>
<dbReference type="AlphaFoldDB" id="A0A1H0Q010"/>